<protein>
    <recommendedName>
        <fullName evidence="4">Outer membrane assembly lipoprotein YfiO</fullName>
    </recommendedName>
</protein>
<feature type="signal peptide" evidence="1">
    <location>
        <begin position="1"/>
        <end position="22"/>
    </location>
</feature>
<evidence type="ECO:0000313" key="3">
    <source>
        <dbReference type="Proteomes" id="UP001597110"/>
    </source>
</evidence>
<dbReference type="EMBL" id="JBHTIF010000003">
    <property type="protein sequence ID" value="MFD0727009.1"/>
    <property type="molecule type" value="Genomic_DNA"/>
</dbReference>
<accession>A0ABW2YKG6</accession>
<feature type="chain" id="PRO_5046125538" description="Outer membrane assembly lipoprotein YfiO" evidence="1">
    <location>
        <begin position="23"/>
        <end position="695"/>
    </location>
</feature>
<name>A0ABW2YKG6_9GAMM</name>
<keyword evidence="3" id="KW-1185">Reference proteome</keyword>
<gene>
    <name evidence="2" type="ORF">ACFQ0E_15550</name>
</gene>
<dbReference type="RefSeq" id="WP_386825343.1">
    <property type="nucleotide sequence ID" value="NZ_JBHTIF010000003.1"/>
</dbReference>
<dbReference type="Proteomes" id="UP001597110">
    <property type="component" value="Unassembled WGS sequence"/>
</dbReference>
<reference evidence="3" key="1">
    <citation type="journal article" date="2019" name="Int. J. Syst. Evol. Microbiol.">
        <title>The Global Catalogue of Microorganisms (GCM) 10K type strain sequencing project: providing services to taxonomists for standard genome sequencing and annotation.</title>
        <authorList>
            <consortium name="The Broad Institute Genomics Platform"/>
            <consortium name="The Broad Institute Genome Sequencing Center for Infectious Disease"/>
            <person name="Wu L."/>
            <person name="Ma J."/>
        </authorList>
    </citation>
    <scope>NUCLEOTIDE SEQUENCE [LARGE SCALE GENOMIC DNA]</scope>
    <source>
        <strain evidence="3">CCUG 55585</strain>
    </source>
</reference>
<organism evidence="2 3">
    <name type="scientific">Lysobacter brunescens</name>
    <dbReference type="NCBI Taxonomy" id="262323"/>
    <lineage>
        <taxon>Bacteria</taxon>
        <taxon>Pseudomonadati</taxon>
        <taxon>Pseudomonadota</taxon>
        <taxon>Gammaproteobacteria</taxon>
        <taxon>Lysobacterales</taxon>
        <taxon>Lysobacteraceae</taxon>
        <taxon>Lysobacter</taxon>
    </lineage>
</organism>
<evidence type="ECO:0000256" key="1">
    <source>
        <dbReference type="SAM" id="SignalP"/>
    </source>
</evidence>
<keyword evidence="1" id="KW-0732">Signal</keyword>
<evidence type="ECO:0008006" key="4">
    <source>
        <dbReference type="Google" id="ProtNLM"/>
    </source>
</evidence>
<comment type="caution">
    <text evidence="2">The sequence shown here is derived from an EMBL/GenBank/DDBJ whole genome shotgun (WGS) entry which is preliminary data.</text>
</comment>
<sequence>MRILIATLLALGALSVGSPALASSDMGCEPRLVPVSATFSDCASSALLAPGNDTRVNLAWLMMDAHGGRRAPAAKPADPGQRPMSSVPFGWTDMYLRFLPPEDSEQDGPQAWSSGEGTTCVSNVRGQADFLDALQAERKLAGNERDDLTAARKAMACPVGEGASTPGDIAVSSDAGRAFADYLRATAAFYAGNHDPAPFQALSGSKQPWVREASRYMVGRAWALVGQASGFGTYGELEHERMDKAALAKARSALEAYLKAYPKGRYVASAHGLIRRVHWLAGDTDALAAAYGWQIDQRDPALRNAHEIDLAQEIDAKLATDPYLSKNAHPVLVAVEVLRRMRKTGDDDSGRITRKEIEALRPRFKGREDLYGYLLAAHAFFVDAAPHRVLELIPAETPSRPMDTVTFSRQTLRALALDAPKDKEARAALISLFPQAQGVHQRQTLELALAMHEERNEGLARVFAPDSLVVDPALREQLLIHVAGPDLLRARADDVKASKRERALALYVLLYKQLTRARYSEFLKDVKRLPSKIDGDSGSYDKLGELTALSDFRWQGTRDGYVCPSLQQIATMLAADAKATKASLCLGDFLRLKGYDRVESWSFAVRGDELGGTPGQFPGRFLPRQGIYQAIIADAAAPADERAYALFRAVNCYAPAGYNDCGGEDVPVATRKAWFNQLKTRYPNSTWAQQLRYYW</sequence>
<evidence type="ECO:0000313" key="2">
    <source>
        <dbReference type="EMBL" id="MFD0727009.1"/>
    </source>
</evidence>
<proteinExistence type="predicted"/>